<gene>
    <name evidence="2" type="ORF">B296_00042488</name>
</gene>
<reference evidence="2 3" key="1">
    <citation type="journal article" date="2014" name="Agronomy (Basel)">
        <title>A Draft Genome Sequence for Ensete ventricosum, the Drought-Tolerant Tree Against Hunger.</title>
        <authorList>
            <person name="Harrison J."/>
            <person name="Moore K.A."/>
            <person name="Paszkiewicz K."/>
            <person name="Jones T."/>
            <person name="Grant M."/>
            <person name="Ambacheew D."/>
            <person name="Muzemil S."/>
            <person name="Studholme D.J."/>
        </authorList>
    </citation>
    <scope>NUCLEOTIDE SEQUENCE [LARGE SCALE GENOMIC DNA]</scope>
</reference>
<name>A0A426YZ08_ENSVE</name>
<comment type="caution">
    <text evidence="2">The sequence shown here is derived from an EMBL/GenBank/DDBJ whole genome shotgun (WGS) entry which is preliminary data.</text>
</comment>
<organism evidence="2 3">
    <name type="scientific">Ensete ventricosum</name>
    <name type="common">Abyssinian banana</name>
    <name type="synonym">Musa ensete</name>
    <dbReference type="NCBI Taxonomy" id="4639"/>
    <lineage>
        <taxon>Eukaryota</taxon>
        <taxon>Viridiplantae</taxon>
        <taxon>Streptophyta</taxon>
        <taxon>Embryophyta</taxon>
        <taxon>Tracheophyta</taxon>
        <taxon>Spermatophyta</taxon>
        <taxon>Magnoliopsida</taxon>
        <taxon>Liliopsida</taxon>
        <taxon>Zingiberales</taxon>
        <taxon>Musaceae</taxon>
        <taxon>Ensete</taxon>
    </lineage>
</organism>
<dbReference type="AlphaFoldDB" id="A0A426YZ08"/>
<protein>
    <submittedName>
        <fullName evidence="2">Uncharacterized protein</fullName>
    </submittedName>
</protein>
<feature type="region of interest" description="Disordered" evidence="1">
    <location>
        <begin position="1"/>
        <end position="66"/>
    </location>
</feature>
<sequence>MTDADLAAKSSRSRTAGSLTWPTRRSWTTGRTKDARCRTADLAQVRSAPPTCKRTPHHQYARHGERHDGMVRGAAACDQRSTPTRRPLLHPGFAAPALELPSRPLNHRSSGPAPLCAEEIVKRAA</sequence>
<proteinExistence type="predicted"/>
<evidence type="ECO:0000256" key="1">
    <source>
        <dbReference type="SAM" id="MobiDB-lite"/>
    </source>
</evidence>
<accession>A0A426YZ08</accession>
<evidence type="ECO:0000313" key="3">
    <source>
        <dbReference type="Proteomes" id="UP000287651"/>
    </source>
</evidence>
<evidence type="ECO:0000313" key="2">
    <source>
        <dbReference type="EMBL" id="RRT56979.1"/>
    </source>
</evidence>
<feature type="compositionally biased region" description="Polar residues" evidence="1">
    <location>
        <begin position="13"/>
        <end position="30"/>
    </location>
</feature>
<dbReference type="EMBL" id="AMZH03009380">
    <property type="protein sequence ID" value="RRT56979.1"/>
    <property type="molecule type" value="Genomic_DNA"/>
</dbReference>
<dbReference type="Proteomes" id="UP000287651">
    <property type="component" value="Unassembled WGS sequence"/>
</dbReference>